<comment type="caution">
    <text evidence="5">The sequence shown here is derived from an EMBL/GenBank/DDBJ whole genome shotgun (WGS) entry which is preliminary data.</text>
</comment>
<evidence type="ECO:0000259" key="4">
    <source>
        <dbReference type="Pfam" id="PF16661"/>
    </source>
</evidence>
<reference evidence="5" key="1">
    <citation type="submission" date="2024-06" db="EMBL/GenBank/DDBJ databases">
        <authorList>
            <person name="Liu X."/>
            <person name="Lenzi L."/>
            <person name="Haldenby T S."/>
            <person name="Uol C."/>
        </authorList>
    </citation>
    <scope>NUCLEOTIDE SEQUENCE</scope>
</reference>
<evidence type="ECO:0000256" key="2">
    <source>
        <dbReference type="ARBA" id="ARBA00023242"/>
    </source>
</evidence>
<accession>A0AAV2TBF5</accession>
<keyword evidence="2" id="KW-0539">Nucleus</keyword>
<feature type="domain" description="Metallo-beta-lactamase" evidence="4">
    <location>
        <begin position="93"/>
        <end position="247"/>
    </location>
</feature>
<dbReference type="InterPro" id="IPR036866">
    <property type="entry name" value="RibonucZ/Hydroxyglut_hydro"/>
</dbReference>
<feature type="compositionally biased region" description="Basic and acidic residues" evidence="3">
    <location>
        <begin position="816"/>
        <end position="827"/>
    </location>
</feature>
<dbReference type="SUPFAM" id="SSF56281">
    <property type="entry name" value="Metallo-hydrolase/oxidoreductase"/>
    <property type="match status" value="2"/>
</dbReference>
<dbReference type="PANTHER" id="PTHR46094:SF1">
    <property type="entry name" value="INTEGRATOR COMPLEX SUBUNIT 9"/>
    <property type="match status" value="1"/>
</dbReference>
<dbReference type="InterPro" id="IPR001279">
    <property type="entry name" value="Metallo-B-lactamas"/>
</dbReference>
<dbReference type="Proteomes" id="UP001497525">
    <property type="component" value="Unassembled WGS sequence"/>
</dbReference>
<name>A0AAV2TBF5_CALDB</name>
<sequence length="992" mass="108459">MARDTSSSVNLNLKLKRIGTDIHSPCYLLHMHDVNVLLDCCIDTSVVSCFLPDHQLSCPGCSDLPNFTTNDLVKQIDDYGFLNTRLQFCVMNKTEFSSIIWDTIDVILVSNTRSLLGLPFICGGTEFRGRILTTEPVVKFGKILMEDILDSLEQLPSLKGDLGQLDPKTKGLPPFITELLCGREKIWKDFYSRKTIASTLDKIQMVAYHEPVDIFGLLTIRGASAGFEIGSCNWTLTSKTEKVAYISHTSLLYSHVLPFQDSVFADSDVLIVGTVSLLANAQLEKIVNDFRYIVQQTLARGGHVLVPTHPCGILFDLLETAIHAKENFNGTISHLFSREKMDCTTNGSQVNATVRTVASELPESANLTNGGDRFFSQMGGSSLAGRVARIPILAVSSQINVSLAYANAYGEWLNPEKESLLYSADAPFPFQSLLRSGQLIQLKSLHETPAAKDLSNQTLCGATSENVPNSPLLLGPSARSGDLLTGTNNEIATSNANTLDPTMMALVTPGSRDRQGGLVGGVWPGSPSVIFASHPSLRFGPVVHLIRALTYGGIRAGSRTAQTTSPPRNSIILVESGEYCYRSRNDLNPTDSITDYVRQLLYPYIRCKDSSLAVSNVYGRLDLSTSSSGIASFDLSDTATAFWLPMESHVGPEQLPLLLSRCGPPRVALILPEEVCGRLPDNFASGPYAVHFISRGHKLIVPFLGPRFQPVRLSAKLLDHIRPVHVEDSKVIRQQGIVDKDKNSGQIRSDTGSSSTERSVGESLASQNKSGGKRTTTSDVSDSENTVKSAKVPKDSTGHSYLALLNGCLSTRDGKHWLSDPSERASSDPDSLTNVKPQRPSTPPIPPVSTVPSGSDNCTDGRHFVHRNDKLEPEKLDLSARDGRVFVSHSPRIDPFRLIQELTERGVTGAYLTDQSTSLEMVQRFSLLDPISTTRRPLPTDYFILFPNPNTVIRISDNESHILAVDESTRTTIRDTILACLCQLDAQKKTCV</sequence>
<gene>
    <name evidence="5" type="ORF">CDAUBV1_LOCUS8669</name>
</gene>
<organism evidence="5 6">
    <name type="scientific">Calicophoron daubneyi</name>
    <name type="common">Rumen fluke</name>
    <name type="synonym">Paramphistomum daubneyi</name>
    <dbReference type="NCBI Taxonomy" id="300641"/>
    <lineage>
        <taxon>Eukaryota</taxon>
        <taxon>Metazoa</taxon>
        <taxon>Spiralia</taxon>
        <taxon>Lophotrochozoa</taxon>
        <taxon>Platyhelminthes</taxon>
        <taxon>Trematoda</taxon>
        <taxon>Digenea</taxon>
        <taxon>Plagiorchiida</taxon>
        <taxon>Pronocephalata</taxon>
        <taxon>Paramphistomoidea</taxon>
        <taxon>Paramphistomidae</taxon>
        <taxon>Calicophoron</taxon>
    </lineage>
</organism>
<feature type="compositionally biased region" description="Pro residues" evidence="3">
    <location>
        <begin position="840"/>
        <end position="849"/>
    </location>
</feature>
<dbReference type="InterPro" id="IPR027074">
    <property type="entry name" value="Integrator_9su"/>
</dbReference>
<dbReference type="Gene3D" id="3.60.15.10">
    <property type="entry name" value="Ribonuclease Z/Hydroxyacylglutathione hydrolase-like"/>
    <property type="match status" value="1"/>
</dbReference>
<evidence type="ECO:0000313" key="6">
    <source>
        <dbReference type="Proteomes" id="UP001497525"/>
    </source>
</evidence>
<dbReference type="EMBL" id="CAXLJL010000223">
    <property type="protein sequence ID" value="CAL5134693.1"/>
    <property type="molecule type" value="Genomic_DNA"/>
</dbReference>
<dbReference type="Pfam" id="PF16661">
    <property type="entry name" value="Lactamase_B_6"/>
    <property type="match status" value="1"/>
</dbReference>
<feature type="region of interest" description="Disordered" evidence="3">
    <location>
        <begin position="816"/>
        <end position="855"/>
    </location>
</feature>
<comment type="subcellular location">
    <subcellularLocation>
        <location evidence="1">Nucleus</location>
    </subcellularLocation>
</comment>
<dbReference type="PANTHER" id="PTHR46094">
    <property type="entry name" value="INTEGRATOR COMPLEX SUBUNIT 9"/>
    <property type="match status" value="1"/>
</dbReference>
<evidence type="ECO:0000256" key="3">
    <source>
        <dbReference type="SAM" id="MobiDB-lite"/>
    </source>
</evidence>
<feature type="region of interest" description="Disordered" evidence="3">
    <location>
        <begin position="735"/>
        <end position="794"/>
    </location>
</feature>
<dbReference type="GO" id="GO:0034472">
    <property type="term" value="P:snRNA 3'-end processing"/>
    <property type="evidence" value="ECO:0007669"/>
    <property type="project" value="TreeGrafter"/>
</dbReference>
<feature type="compositionally biased region" description="Polar residues" evidence="3">
    <location>
        <begin position="744"/>
        <end position="788"/>
    </location>
</feature>
<evidence type="ECO:0000256" key="1">
    <source>
        <dbReference type="ARBA" id="ARBA00004123"/>
    </source>
</evidence>
<dbReference type="GO" id="GO:0032039">
    <property type="term" value="C:integrator complex"/>
    <property type="evidence" value="ECO:0007669"/>
    <property type="project" value="InterPro"/>
</dbReference>
<proteinExistence type="predicted"/>
<dbReference type="AlphaFoldDB" id="A0AAV2TBF5"/>
<protein>
    <recommendedName>
        <fullName evidence="4">Metallo-beta-lactamase domain-containing protein</fullName>
    </recommendedName>
</protein>
<evidence type="ECO:0000313" key="5">
    <source>
        <dbReference type="EMBL" id="CAL5134693.1"/>
    </source>
</evidence>